<evidence type="ECO:0000256" key="7">
    <source>
        <dbReference type="ARBA" id="ARBA00022692"/>
    </source>
</evidence>
<accession>A0A7S7BVI8</accession>
<evidence type="ECO:0000256" key="3">
    <source>
        <dbReference type="ARBA" id="ARBA00021539"/>
    </source>
</evidence>
<dbReference type="InterPro" id="IPR051621">
    <property type="entry name" value="T2SS_protein_J"/>
</dbReference>
<organism evidence="10">
    <name type="scientific">Serratia marcescens</name>
    <dbReference type="NCBI Taxonomy" id="615"/>
    <lineage>
        <taxon>Bacteria</taxon>
        <taxon>Pseudomonadati</taxon>
        <taxon>Pseudomonadota</taxon>
        <taxon>Gammaproteobacteria</taxon>
        <taxon>Enterobacterales</taxon>
        <taxon>Yersiniaceae</taxon>
        <taxon>Serratia</taxon>
    </lineage>
</organism>
<dbReference type="Pfam" id="PF11612">
    <property type="entry name" value="T2SSJ"/>
    <property type="match status" value="1"/>
</dbReference>
<dbReference type="GO" id="GO:0015628">
    <property type="term" value="P:protein secretion by the type II secretion system"/>
    <property type="evidence" value="ECO:0007669"/>
    <property type="project" value="InterPro"/>
</dbReference>
<comment type="subcellular location">
    <subcellularLocation>
        <location evidence="1">Cell inner membrane</location>
        <topology evidence="1">Single-pass membrane protein</topology>
    </subcellularLocation>
</comment>
<keyword evidence="6" id="KW-0997">Cell inner membrane</keyword>
<dbReference type="InterPro" id="IPR012902">
    <property type="entry name" value="N_methyl_site"/>
</dbReference>
<dbReference type="InterPro" id="IPR045584">
    <property type="entry name" value="Pilin-like"/>
</dbReference>
<keyword evidence="4" id="KW-1003">Cell membrane</keyword>
<proteinExistence type="inferred from homology"/>
<evidence type="ECO:0000256" key="5">
    <source>
        <dbReference type="ARBA" id="ARBA00022481"/>
    </source>
</evidence>
<dbReference type="AlphaFoldDB" id="A0A7S7BVI8"/>
<dbReference type="Gene3D" id="2.10.70.20">
    <property type="entry name" value="gspk-gspi-gspj complex like domains"/>
    <property type="match status" value="1"/>
</dbReference>
<keyword evidence="5" id="KW-0488">Methylation</keyword>
<protein>
    <recommendedName>
        <fullName evidence="3">Type II secretion system protein J</fullName>
    </recommendedName>
</protein>
<dbReference type="Pfam" id="PF07963">
    <property type="entry name" value="N_methyl"/>
    <property type="match status" value="1"/>
</dbReference>
<dbReference type="Gene3D" id="3.10.610.10">
    <property type="entry name" value="GSPII I/J protein-like"/>
    <property type="match status" value="1"/>
</dbReference>
<comment type="similarity">
    <text evidence="2">Belongs to the GSP J family.</text>
</comment>
<keyword evidence="8" id="KW-1133">Transmembrane helix</keyword>
<reference evidence="10" key="1">
    <citation type="submission" date="2020-09" db="EMBL/GenBank/DDBJ databases">
        <authorList>
            <person name="Eze J.U."/>
            <person name="Rahube T.O."/>
        </authorList>
    </citation>
    <scope>NUCLEOTIDE SEQUENCE</scope>
    <source>
        <strain evidence="10">DM6</strain>
    </source>
</reference>
<dbReference type="EMBL" id="MW024816">
    <property type="protein sequence ID" value="QOW96535.1"/>
    <property type="molecule type" value="Genomic_DNA"/>
</dbReference>
<name>A0A7S7BVI8_SERMA</name>
<keyword evidence="7" id="KW-0812">Transmembrane</keyword>
<dbReference type="NCBIfam" id="TIGR01711">
    <property type="entry name" value="gspJ"/>
    <property type="match status" value="1"/>
</dbReference>
<dbReference type="GO" id="GO:0015627">
    <property type="term" value="C:type II protein secretion system complex"/>
    <property type="evidence" value="ECO:0007669"/>
    <property type="project" value="InterPro"/>
</dbReference>
<evidence type="ECO:0000256" key="1">
    <source>
        <dbReference type="ARBA" id="ARBA00004377"/>
    </source>
</evidence>
<evidence type="ECO:0000256" key="6">
    <source>
        <dbReference type="ARBA" id="ARBA00022519"/>
    </source>
</evidence>
<dbReference type="PROSITE" id="PS00409">
    <property type="entry name" value="PROKAR_NTER_METHYL"/>
    <property type="match status" value="1"/>
</dbReference>
<evidence type="ECO:0000256" key="8">
    <source>
        <dbReference type="ARBA" id="ARBA00022989"/>
    </source>
</evidence>
<evidence type="ECO:0000313" key="10">
    <source>
        <dbReference type="EMBL" id="QOW96535.1"/>
    </source>
</evidence>
<evidence type="ECO:0000256" key="4">
    <source>
        <dbReference type="ARBA" id="ARBA00022475"/>
    </source>
</evidence>
<dbReference type="InterPro" id="IPR010055">
    <property type="entry name" value="T2SS_protein-GspJ"/>
</dbReference>
<evidence type="ECO:0000256" key="9">
    <source>
        <dbReference type="ARBA" id="ARBA00023136"/>
    </source>
</evidence>
<keyword evidence="9" id="KW-0472">Membrane</keyword>
<dbReference type="NCBIfam" id="TIGR02532">
    <property type="entry name" value="IV_pilin_GFxxxE"/>
    <property type="match status" value="1"/>
</dbReference>
<dbReference type="PANTHER" id="PTHR39583">
    <property type="entry name" value="TYPE II SECRETION SYSTEM PROTEIN J-RELATED"/>
    <property type="match status" value="1"/>
</dbReference>
<dbReference type="GO" id="GO:0005886">
    <property type="term" value="C:plasma membrane"/>
    <property type="evidence" value="ECO:0007669"/>
    <property type="project" value="UniProtKB-SubCell"/>
</dbReference>
<evidence type="ECO:0000256" key="2">
    <source>
        <dbReference type="ARBA" id="ARBA00011084"/>
    </source>
</evidence>
<dbReference type="SUPFAM" id="SSF54523">
    <property type="entry name" value="Pili subunits"/>
    <property type="match status" value="1"/>
</dbReference>
<dbReference type="PANTHER" id="PTHR39583:SF2">
    <property type="entry name" value="TYPE II SECRETION SYSTEM PROTEIN J"/>
    <property type="match status" value="1"/>
</dbReference>
<sequence>MKRALQRGFTLVEMLLAIALFAMLSLTALTVFRGVLKNDEITQRKSTQLTQLQRALAIVERDLTQAQARVPTGDKRWPAAPEFAVLQTAGEEGGDFQLLLIRNGWPNPQARLPRATQERVAYRYRQGRLERLSYPNLSSPQAAARSVLLLSEVRRFQLRFYRQGEWLTAWRAGGLLPQAVEIVIDTPALGEVRRIVTLPAARPL</sequence>